<dbReference type="SUPFAM" id="SSF46689">
    <property type="entry name" value="Homeodomain-like"/>
    <property type="match status" value="1"/>
</dbReference>
<dbReference type="InterPro" id="IPR018060">
    <property type="entry name" value="HTH_AraC"/>
</dbReference>
<evidence type="ECO:0000259" key="6">
    <source>
        <dbReference type="PROSITE" id="PS01124"/>
    </source>
</evidence>
<keyword evidence="5" id="KW-1133">Transmembrane helix</keyword>
<dbReference type="PRINTS" id="PR00032">
    <property type="entry name" value="HTHARAC"/>
</dbReference>
<reference evidence="7 8" key="1">
    <citation type="submission" date="2021-04" db="EMBL/GenBank/DDBJ databases">
        <title>novel species isolated from subtropical streams in China.</title>
        <authorList>
            <person name="Lu H."/>
        </authorList>
    </citation>
    <scope>NUCLEOTIDE SEQUENCE [LARGE SCALE GENOMIC DNA]</scope>
    <source>
        <strain evidence="7 8">BYS107W</strain>
    </source>
</reference>
<evidence type="ECO:0000256" key="1">
    <source>
        <dbReference type="ARBA" id="ARBA00023015"/>
    </source>
</evidence>
<dbReference type="GO" id="GO:0003700">
    <property type="term" value="F:DNA-binding transcription factor activity"/>
    <property type="evidence" value="ECO:0007669"/>
    <property type="project" value="InterPro"/>
</dbReference>
<evidence type="ECO:0000256" key="5">
    <source>
        <dbReference type="SAM" id="Phobius"/>
    </source>
</evidence>
<feature type="transmembrane region" description="Helical" evidence="5">
    <location>
        <begin position="64"/>
        <end position="84"/>
    </location>
</feature>
<dbReference type="SMART" id="SM00342">
    <property type="entry name" value="HTH_ARAC"/>
    <property type="match status" value="1"/>
</dbReference>
<feature type="region of interest" description="Disordered" evidence="4">
    <location>
        <begin position="328"/>
        <end position="351"/>
    </location>
</feature>
<evidence type="ECO:0000256" key="2">
    <source>
        <dbReference type="ARBA" id="ARBA00023125"/>
    </source>
</evidence>
<protein>
    <submittedName>
        <fullName evidence="7">AraC family transcriptional regulator</fullName>
    </submittedName>
</protein>
<feature type="transmembrane region" description="Helical" evidence="5">
    <location>
        <begin position="125"/>
        <end position="149"/>
    </location>
</feature>
<name>A0A941DE19_9BURK</name>
<sequence>MVHNHLLFFFAALGSFNGLALSIYLLIAGSVSVAQRWLAILILMVSIRTGKSVALVFLSDTPSIVIQIGLTACFFIGPCLYFFVRHSLSSEKLLGQWERLHLLVISLVALLVNLIWPYANDPQLWHGPIVGTITWLWFAYLLISSGILIQQKHRLPTATAGRLLLTVVAGLWFIWLAYASSGYTSYIVGALSFSFVLYLCLIVLWGWRHGSAPVEPYQNRRIETPAASIELQALADLMAKERLFLDPMLNLSRLARRLGMPQARLSQLLNDNNGTSFKQYLNALRVAEAQHLLLQNAEHSLENIAEAAGFQSMSTFYAAFKKVNGCTPSSYREQHQTPKTDFSSPEISSQA</sequence>
<keyword evidence="2" id="KW-0238">DNA-binding</keyword>
<keyword evidence="3" id="KW-0804">Transcription</keyword>
<comment type="caution">
    <text evidence="7">The sequence shown here is derived from an EMBL/GenBank/DDBJ whole genome shotgun (WGS) entry which is preliminary data.</text>
</comment>
<dbReference type="AlphaFoldDB" id="A0A941DE19"/>
<dbReference type="Proteomes" id="UP000680158">
    <property type="component" value="Unassembled WGS sequence"/>
</dbReference>
<feature type="transmembrane region" description="Helical" evidence="5">
    <location>
        <begin position="6"/>
        <end position="26"/>
    </location>
</feature>
<dbReference type="Gene3D" id="1.10.10.60">
    <property type="entry name" value="Homeodomain-like"/>
    <property type="match status" value="1"/>
</dbReference>
<organism evidence="7 8">
    <name type="scientific">Undibacterium baiyunense</name>
    <dbReference type="NCBI Taxonomy" id="2828731"/>
    <lineage>
        <taxon>Bacteria</taxon>
        <taxon>Pseudomonadati</taxon>
        <taxon>Pseudomonadota</taxon>
        <taxon>Betaproteobacteria</taxon>
        <taxon>Burkholderiales</taxon>
        <taxon>Oxalobacteraceae</taxon>
        <taxon>Undibacterium</taxon>
    </lineage>
</organism>
<dbReference type="InterPro" id="IPR009057">
    <property type="entry name" value="Homeodomain-like_sf"/>
</dbReference>
<dbReference type="InterPro" id="IPR018062">
    <property type="entry name" value="HTH_AraC-typ_CS"/>
</dbReference>
<evidence type="ECO:0000313" key="8">
    <source>
        <dbReference type="Proteomes" id="UP000680158"/>
    </source>
</evidence>
<feature type="compositionally biased region" description="Polar residues" evidence="4">
    <location>
        <begin position="339"/>
        <end position="351"/>
    </location>
</feature>
<dbReference type="GO" id="GO:0043565">
    <property type="term" value="F:sequence-specific DNA binding"/>
    <property type="evidence" value="ECO:0007669"/>
    <property type="project" value="InterPro"/>
</dbReference>
<proteinExistence type="predicted"/>
<feature type="transmembrane region" description="Helical" evidence="5">
    <location>
        <begin position="100"/>
        <end position="119"/>
    </location>
</feature>
<keyword evidence="5" id="KW-0472">Membrane</keyword>
<evidence type="ECO:0000313" key="7">
    <source>
        <dbReference type="EMBL" id="MBR7745953.1"/>
    </source>
</evidence>
<keyword evidence="5" id="KW-0812">Transmembrane</keyword>
<feature type="transmembrane region" description="Helical" evidence="5">
    <location>
        <begin position="186"/>
        <end position="207"/>
    </location>
</feature>
<dbReference type="PANTHER" id="PTHR43280:SF29">
    <property type="entry name" value="ARAC-FAMILY TRANSCRIPTIONAL REGULATOR"/>
    <property type="match status" value="1"/>
</dbReference>
<dbReference type="PANTHER" id="PTHR43280">
    <property type="entry name" value="ARAC-FAMILY TRANSCRIPTIONAL REGULATOR"/>
    <property type="match status" value="1"/>
</dbReference>
<dbReference type="Pfam" id="PF12833">
    <property type="entry name" value="HTH_18"/>
    <property type="match status" value="1"/>
</dbReference>
<dbReference type="RefSeq" id="WP_212683306.1">
    <property type="nucleotide sequence ID" value="NZ_JAGSPM010000002.1"/>
</dbReference>
<dbReference type="PROSITE" id="PS01124">
    <property type="entry name" value="HTH_ARAC_FAMILY_2"/>
    <property type="match status" value="1"/>
</dbReference>
<keyword evidence="8" id="KW-1185">Reference proteome</keyword>
<evidence type="ECO:0000256" key="3">
    <source>
        <dbReference type="ARBA" id="ARBA00023163"/>
    </source>
</evidence>
<keyword evidence="1" id="KW-0805">Transcription regulation</keyword>
<feature type="transmembrane region" description="Helical" evidence="5">
    <location>
        <begin position="38"/>
        <end position="58"/>
    </location>
</feature>
<feature type="domain" description="HTH araC/xylS-type" evidence="6">
    <location>
        <begin position="228"/>
        <end position="334"/>
    </location>
</feature>
<dbReference type="InterPro" id="IPR020449">
    <property type="entry name" value="Tscrpt_reg_AraC-type_HTH"/>
</dbReference>
<feature type="transmembrane region" description="Helical" evidence="5">
    <location>
        <begin position="161"/>
        <end position="180"/>
    </location>
</feature>
<evidence type="ECO:0000256" key="4">
    <source>
        <dbReference type="SAM" id="MobiDB-lite"/>
    </source>
</evidence>
<gene>
    <name evidence="7" type="ORF">KDM92_05125</name>
</gene>
<dbReference type="PROSITE" id="PS00041">
    <property type="entry name" value="HTH_ARAC_FAMILY_1"/>
    <property type="match status" value="1"/>
</dbReference>
<accession>A0A941DE19</accession>
<dbReference type="EMBL" id="JAGSPM010000002">
    <property type="protein sequence ID" value="MBR7745953.1"/>
    <property type="molecule type" value="Genomic_DNA"/>
</dbReference>